<sequence>MFDVREIALAGRPWLLGALAGSFLLTGCGGGSSSSDDSDFKEFPPLPDATGEVVSERYQVLGEDGAIVLDTKTNLAWKRCHYGQTWSADLGRCEGSAKPVTWDAAMGLVDDDGFRLASMDELKSLVYCNNLHNGPDQIGELDIFEGCGAPTLSPTIDPQAFPDIGQVTVWTSDDSPNSDTLKLGLNFVSGVASDFNSEASPYRLIVVRDPADGDEPRAANGSRPRKQNGS</sequence>
<accession>A0ABU3W059</accession>
<dbReference type="Proteomes" id="UP001269819">
    <property type="component" value="Unassembled WGS sequence"/>
</dbReference>
<feature type="region of interest" description="Disordered" evidence="1">
    <location>
        <begin position="207"/>
        <end position="230"/>
    </location>
</feature>
<comment type="caution">
    <text evidence="3">The sequence shown here is derived from an EMBL/GenBank/DDBJ whole genome shotgun (WGS) entry which is preliminary data.</text>
</comment>
<evidence type="ECO:0000259" key="2">
    <source>
        <dbReference type="Pfam" id="PF07603"/>
    </source>
</evidence>
<evidence type="ECO:0000313" key="4">
    <source>
        <dbReference type="Proteomes" id="UP001269819"/>
    </source>
</evidence>
<reference evidence="3 4" key="1">
    <citation type="submission" date="2023-10" db="EMBL/GenBank/DDBJ databases">
        <title>Characteristics and mechanism of a salt-tolerant marine origin heterotrophic nitrifying- aerobic denitrifying bacteria Marinobacter xestospongiae HN1.</title>
        <authorList>
            <person name="Qi R."/>
        </authorList>
    </citation>
    <scope>NUCLEOTIDE SEQUENCE [LARGE SCALE GENOMIC DNA]</scope>
    <source>
        <strain evidence="3 4">HN1</strain>
    </source>
</reference>
<evidence type="ECO:0000256" key="1">
    <source>
        <dbReference type="SAM" id="MobiDB-lite"/>
    </source>
</evidence>
<organism evidence="3 4">
    <name type="scientific">Marinobacter xestospongiae</name>
    <dbReference type="NCBI Taxonomy" id="994319"/>
    <lineage>
        <taxon>Bacteria</taxon>
        <taxon>Pseudomonadati</taxon>
        <taxon>Pseudomonadota</taxon>
        <taxon>Gammaproteobacteria</taxon>
        <taxon>Pseudomonadales</taxon>
        <taxon>Marinobacteraceae</taxon>
        <taxon>Marinobacter</taxon>
    </lineage>
</organism>
<dbReference type="PROSITE" id="PS51257">
    <property type="entry name" value="PROKAR_LIPOPROTEIN"/>
    <property type="match status" value="1"/>
</dbReference>
<protein>
    <submittedName>
        <fullName evidence="3">DUF1566 domain-containing protein</fullName>
    </submittedName>
</protein>
<dbReference type="InterPro" id="IPR011460">
    <property type="entry name" value="Lcl_C"/>
</dbReference>
<dbReference type="RefSeq" id="WP_316974411.1">
    <property type="nucleotide sequence ID" value="NZ_JAWIIJ010000010.1"/>
</dbReference>
<name>A0ABU3W059_9GAMM</name>
<keyword evidence="4" id="KW-1185">Reference proteome</keyword>
<feature type="domain" description="Lcl C-terminal" evidence="2">
    <location>
        <begin position="67"/>
        <end position="208"/>
    </location>
</feature>
<gene>
    <name evidence="3" type="ORF">RYS15_14690</name>
</gene>
<proteinExistence type="predicted"/>
<dbReference type="Pfam" id="PF07603">
    <property type="entry name" value="Lcl_C"/>
    <property type="match status" value="1"/>
</dbReference>
<evidence type="ECO:0000313" key="3">
    <source>
        <dbReference type="EMBL" id="MDV2079934.1"/>
    </source>
</evidence>
<dbReference type="EMBL" id="JAWIIJ010000010">
    <property type="protein sequence ID" value="MDV2079934.1"/>
    <property type="molecule type" value="Genomic_DNA"/>
</dbReference>